<organism evidence="1">
    <name type="scientific">uncultured Acidimicrobiales bacterium</name>
    <dbReference type="NCBI Taxonomy" id="310071"/>
    <lineage>
        <taxon>Bacteria</taxon>
        <taxon>Bacillati</taxon>
        <taxon>Actinomycetota</taxon>
        <taxon>Acidimicrobiia</taxon>
        <taxon>Acidimicrobiales</taxon>
        <taxon>environmental samples</taxon>
    </lineage>
</organism>
<sequence>MLRAADHALRHPVASQRLDRLGRSRVRRHWPKLLVGAHDATPLLGRSCSARLAAQQGLR</sequence>
<accession>A0A6J4I5W3</accession>
<name>A0A6J4I5W3_9ACTN</name>
<evidence type="ECO:0000313" key="1">
    <source>
        <dbReference type="EMBL" id="CAA9243073.1"/>
    </source>
</evidence>
<gene>
    <name evidence="1" type="ORF">AVDCRST_MAG10-1705</name>
</gene>
<proteinExistence type="predicted"/>
<reference evidence="1" key="1">
    <citation type="submission" date="2020-02" db="EMBL/GenBank/DDBJ databases">
        <authorList>
            <person name="Meier V. D."/>
        </authorList>
    </citation>
    <scope>NUCLEOTIDE SEQUENCE</scope>
    <source>
        <strain evidence="1">AVDCRST_MAG10</strain>
    </source>
</reference>
<protein>
    <submittedName>
        <fullName evidence="1">Uncharacterized protein</fullName>
    </submittedName>
</protein>
<dbReference type="AlphaFoldDB" id="A0A6J4I5W3"/>
<dbReference type="EMBL" id="CADCTB010000112">
    <property type="protein sequence ID" value="CAA9243073.1"/>
    <property type="molecule type" value="Genomic_DNA"/>
</dbReference>